<comment type="caution">
    <text evidence="1">The sequence shown here is derived from an EMBL/GenBank/DDBJ whole genome shotgun (WGS) entry which is preliminary data.</text>
</comment>
<organism evidence="1 2">
    <name type="scientific">Bacillus coahuilensis p1.1.43</name>
    <dbReference type="NCBI Taxonomy" id="1150625"/>
    <lineage>
        <taxon>Bacteria</taxon>
        <taxon>Bacillati</taxon>
        <taxon>Bacillota</taxon>
        <taxon>Bacilli</taxon>
        <taxon>Bacillales</taxon>
        <taxon>Bacillaceae</taxon>
        <taxon>Bacillus</taxon>
    </lineage>
</organism>
<reference evidence="1 2" key="1">
    <citation type="journal article" date="2016" name="Front. Microbiol.">
        <title>Microevolution Analysis of Bacillus coahuilensis Unveils Differences in Phosphorus Acquisition Strategies and Their Regulation.</title>
        <authorList>
            <person name="Gomez-Lunar Z."/>
            <person name="Hernandez-Gonzalez I."/>
            <person name="Rodriguez-Torres M.D."/>
            <person name="Souza V."/>
            <person name="Olmedo-Alvarez G."/>
        </authorList>
    </citation>
    <scope>NUCLEOTIDE SEQUENCE [LARGE SCALE GENOMIC DNA]</scope>
    <source>
        <strain evidence="2">p1.1.43</strain>
    </source>
</reference>
<dbReference type="RefSeq" id="WP_059351502.1">
    <property type="nucleotide sequence ID" value="NZ_LDYG01000035.1"/>
</dbReference>
<dbReference type="EMBL" id="LDYG01000035">
    <property type="protein sequence ID" value="KUP05556.1"/>
    <property type="molecule type" value="Genomic_DNA"/>
</dbReference>
<evidence type="ECO:0008006" key="3">
    <source>
        <dbReference type="Google" id="ProtNLM"/>
    </source>
</evidence>
<dbReference type="Proteomes" id="UP000074108">
    <property type="component" value="Unassembled WGS sequence"/>
</dbReference>
<sequence length="60" mass="6743">MENKKCLKCGGTEFAEGTDFMPIKPSKMSMSGGNKIYIFCLECGEVDSIRIENTSIFRKK</sequence>
<accession>A0A147K6T2</accession>
<dbReference type="PATRIC" id="fig|1150625.3.peg.2533"/>
<evidence type="ECO:0000313" key="2">
    <source>
        <dbReference type="Proteomes" id="UP000074108"/>
    </source>
</evidence>
<gene>
    <name evidence="1" type="ORF">Q75_11900</name>
</gene>
<dbReference type="AlphaFoldDB" id="A0A147K6T2"/>
<dbReference type="OrthoDB" id="47713at2"/>
<name>A0A147K6T2_9BACI</name>
<keyword evidence="2" id="KW-1185">Reference proteome</keyword>
<evidence type="ECO:0000313" key="1">
    <source>
        <dbReference type="EMBL" id="KUP05556.1"/>
    </source>
</evidence>
<protein>
    <recommendedName>
        <fullName evidence="3">Transcription initiation factor TFIIIB</fullName>
    </recommendedName>
</protein>
<proteinExistence type="predicted"/>